<evidence type="ECO:0000313" key="2">
    <source>
        <dbReference type="EMBL" id="MBL0426701.1"/>
    </source>
</evidence>
<accession>A0ABS1JRC8</accession>
<keyword evidence="1" id="KW-0472">Membrane</keyword>
<organism evidence="2 3">
    <name type="scientific">Ramlibacter alkalitolerans</name>
    <dbReference type="NCBI Taxonomy" id="2039631"/>
    <lineage>
        <taxon>Bacteria</taxon>
        <taxon>Pseudomonadati</taxon>
        <taxon>Pseudomonadota</taxon>
        <taxon>Betaproteobacteria</taxon>
        <taxon>Burkholderiales</taxon>
        <taxon>Comamonadaceae</taxon>
        <taxon>Ramlibacter</taxon>
    </lineage>
</organism>
<evidence type="ECO:0000313" key="3">
    <source>
        <dbReference type="Proteomes" id="UP000622707"/>
    </source>
</evidence>
<proteinExistence type="predicted"/>
<keyword evidence="1" id="KW-1133">Transmembrane helix</keyword>
<comment type="caution">
    <text evidence="2">The sequence shown here is derived from an EMBL/GenBank/DDBJ whole genome shotgun (WGS) entry which is preliminary data.</text>
</comment>
<evidence type="ECO:0000256" key="1">
    <source>
        <dbReference type="SAM" id="Phobius"/>
    </source>
</evidence>
<dbReference type="Proteomes" id="UP000622707">
    <property type="component" value="Unassembled WGS sequence"/>
</dbReference>
<dbReference type="RefSeq" id="WP_201690956.1">
    <property type="nucleotide sequence ID" value="NZ_JAEQND010000008.1"/>
</dbReference>
<reference evidence="2 3" key="1">
    <citation type="journal article" date="2017" name="Int. J. Syst. Evol. Microbiol.">
        <title>Ramlibacter alkalitolerans sp. nov., alkali-tolerant bacterium isolated from soil of ginseng.</title>
        <authorList>
            <person name="Lee D.H."/>
            <person name="Cha C.J."/>
        </authorList>
    </citation>
    <scope>NUCLEOTIDE SEQUENCE [LARGE SCALE GENOMIC DNA]</scope>
    <source>
        <strain evidence="2 3">KACC 19305</strain>
    </source>
</reference>
<dbReference type="InterPro" id="IPR021344">
    <property type="entry name" value="DUF2970"/>
</dbReference>
<name>A0ABS1JRC8_9BURK</name>
<keyword evidence="1" id="KW-0812">Transmembrane</keyword>
<dbReference type="EMBL" id="JAEQND010000008">
    <property type="protein sequence ID" value="MBL0426701.1"/>
    <property type="molecule type" value="Genomic_DNA"/>
</dbReference>
<feature type="transmembrane region" description="Helical" evidence="1">
    <location>
        <begin position="32"/>
        <end position="58"/>
    </location>
</feature>
<keyword evidence="3" id="KW-1185">Reference proteome</keyword>
<dbReference type="Pfam" id="PF11174">
    <property type="entry name" value="DUF2970"/>
    <property type="match status" value="1"/>
</dbReference>
<gene>
    <name evidence="2" type="ORF">JI746_16430</name>
</gene>
<sequence length="60" mass="6701">MSALHTIKAVLWAFLGIRKRSGYEQDLAKLSPFHIIAVALTLVILFVIGLIVLVNWVVKN</sequence>
<protein>
    <submittedName>
        <fullName evidence="2">DUF2970 domain-containing protein</fullName>
    </submittedName>
</protein>